<evidence type="ECO:0000313" key="1">
    <source>
        <dbReference type="EMBL" id="KKI49776.1"/>
    </source>
</evidence>
<evidence type="ECO:0000313" key="2">
    <source>
        <dbReference type="Proteomes" id="UP000034076"/>
    </source>
</evidence>
<dbReference type="STRING" id="270498.CHK_2797"/>
<keyword evidence="2" id="KW-1185">Reference proteome</keyword>
<proteinExistence type="predicted"/>
<protein>
    <submittedName>
        <fullName evidence="1">Uncharacterized protein</fullName>
    </submittedName>
</protein>
<sequence>MIAQQAFVRNCYAANLYGCLAIRRHELICCNQNTILKTL</sequence>
<organism evidence="1 2">
    <name type="scientific">Christensenella hongkongensis</name>
    <dbReference type="NCBI Taxonomy" id="270498"/>
    <lineage>
        <taxon>Bacteria</taxon>
        <taxon>Bacillati</taxon>
        <taxon>Bacillota</taxon>
        <taxon>Clostridia</taxon>
        <taxon>Christensenellales</taxon>
        <taxon>Christensenellaceae</taxon>
        <taxon>Christensenella</taxon>
    </lineage>
</organism>
<accession>A0A0M2NFN7</accession>
<comment type="caution">
    <text evidence="1">The sequence shown here is derived from an EMBL/GenBank/DDBJ whole genome shotgun (WGS) entry which is preliminary data.</text>
</comment>
<dbReference type="AlphaFoldDB" id="A0A0M2NFN7"/>
<dbReference type="Proteomes" id="UP000034076">
    <property type="component" value="Unassembled WGS sequence"/>
</dbReference>
<dbReference type="EMBL" id="LAYJ01000123">
    <property type="protein sequence ID" value="KKI49776.1"/>
    <property type="molecule type" value="Genomic_DNA"/>
</dbReference>
<name>A0A0M2NFN7_9FIRM</name>
<gene>
    <name evidence="1" type="ORF">CHK_2797</name>
</gene>
<reference evidence="1 2" key="1">
    <citation type="submission" date="2015-04" db="EMBL/GenBank/DDBJ databases">
        <title>Draft genome sequence of bacteremic isolate Catabacter hongkongensis type strain HKU16T.</title>
        <authorList>
            <person name="Lau S.K."/>
            <person name="Teng J.L."/>
            <person name="Huang Y."/>
            <person name="Curreem S.O."/>
            <person name="Tsui S.K."/>
            <person name="Woo P.C."/>
        </authorList>
    </citation>
    <scope>NUCLEOTIDE SEQUENCE [LARGE SCALE GENOMIC DNA]</scope>
    <source>
        <strain evidence="1 2">HKU16</strain>
    </source>
</reference>